<name>A0ACC2W843_9TREE</name>
<accession>A0ACC2W843</accession>
<keyword evidence="2" id="KW-1185">Reference proteome</keyword>
<gene>
    <name evidence="1" type="ORF">QFC21_000834</name>
</gene>
<proteinExistence type="predicted"/>
<organism evidence="1 2">
    <name type="scientific">Naganishia friedmannii</name>
    <dbReference type="NCBI Taxonomy" id="89922"/>
    <lineage>
        <taxon>Eukaryota</taxon>
        <taxon>Fungi</taxon>
        <taxon>Dikarya</taxon>
        <taxon>Basidiomycota</taxon>
        <taxon>Agaricomycotina</taxon>
        <taxon>Tremellomycetes</taxon>
        <taxon>Filobasidiales</taxon>
        <taxon>Filobasidiaceae</taxon>
        <taxon>Naganishia</taxon>
    </lineage>
</organism>
<protein>
    <submittedName>
        <fullName evidence="1">Uncharacterized protein</fullName>
    </submittedName>
</protein>
<evidence type="ECO:0000313" key="2">
    <source>
        <dbReference type="Proteomes" id="UP001227268"/>
    </source>
</evidence>
<dbReference type="EMBL" id="JASBWT010000002">
    <property type="protein sequence ID" value="KAJ9107384.1"/>
    <property type="molecule type" value="Genomic_DNA"/>
</dbReference>
<sequence length="173" mass="19441">MSRPTMETRRVSIATIVPTRNKDDGNWLQGRKLTPYTRLPNSYVQMGQTPQNSYAPGFELEPAASPRKIGLQQSPRPVAGHNLICSSYVAQRLMSFRRRDDQENEGSGATDIQLSYRNKNVPSSSVRDITKRLADGRLDQDMGLKSDSFTRNGFQSSDEKGRLSQIPKPVKKL</sequence>
<evidence type="ECO:0000313" key="1">
    <source>
        <dbReference type="EMBL" id="KAJ9107384.1"/>
    </source>
</evidence>
<comment type="caution">
    <text evidence="1">The sequence shown here is derived from an EMBL/GenBank/DDBJ whole genome shotgun (WGS) entry which is preliminary data.</text>
</comment>
<dbReference type="Proteomes" id="UP001227268">
    <property type="component" value="Unassembled WGS sequence"/>
</dbReference>
<reference evidence="1" key="1">
    <citation type="submission" date="2023-04" db="EMBL/GenBank/DDBJ databases">
        <title>Draft Genome sequencing of Naganishia species isolated from polar environments using Oxford Nanopore Technology.</title>
        <authorList>
            <person name="Leo P."/>
            <person name="Venkateswaran K."/>
        </authorList>
    </citation>
    <scope>NUCLEOTIDE SEQUENCE</scope>
    <source>
        <strain evidence="1">MNA-CCFEE 5423</strain>
    </source>
</reference>